<sequence length="134" mass="14610">MLGGVTEAEGADVDATAANRCQAADGEEEERLRKNSGHQAAKGLHARAHQQHRALPVPTEKTLTSDHLRTFPVLRLVAVCAGRKRPEPGRGGVGVVVMATRSISDSDRKNVEKEDERREKEEEGEPPVDGELQR</sequence>
<evidence type="ECO:0000313" key="3">
    <source>
        <dbReference type="Proteomes" id="UP001311232"/>
    </source>
</evidence>
<protein>
    <submittedName>
        <fullName evidence="2">Uncharacterized protein</fullName>
    </submittedName>
</protein>
<organism evidence="2 3">
    <name type="scientific">Crenichthys baileyi</name>
    <name type="common">White River springfish</name>
    <dbReference type="NCBI Taxonomy" id="28760"/>
    <lineage>
        <taxon>Eukaryota</taxon>
        <taxon>Metazoa</taxon>
        <taxon>Chordata</taxon>
        <taxon>Craniata</taxon>
        <taxon>Vertebrata</taxon>
        <taxon>Euteleostomi</taxon>
        <taxon>Actinopterygii</taxon>
        <taxon>Neopterygii</taxon>
        <taxon>Teleostei</taxon>
        <taxon>Neoteleostei</taxon>
        <taxon>Acanthomorphata</taxon>
        <taxon>Ovalentaria</taxon>
        <taxon>Atherinomorphae</taxon>
        <taxon>Cyprinodontiformes</taxon>
        <taxon>Goodeidae</taxon>
        <taxon>Crenichthys</taxon>
    </lineage>
</organism>
<feature type="region of interest" description="Disordered" evidence="1">
    <location>
        <begin position="1"/>
        <end position="61"/>
    </location>
</feature>
<feature type="compositionally biased region" description="Basic and acidic residues" evidence="1">
    <location>
        <begin position="104"/>
        <end position="121"/>
    </location>
</feature>
<dbReference type="AlphaFoldDB" id="A0AAV9RPT4"/>
<proteinExistence type="predicted"/>
<reference evidence="2 3" key="1">
    <citation type="submission" date="2021-06" db="EMBL/GenBank/DDBJ databases">
        <authorList>
            <person name="Palmer J.M."/>
        </authorList>
    </citation>
    <scope>NUCLEOTIDE SEQUENCE [LARGE SCALE GENOMIC DNA]</scope>
    <source>
        <strain evidence="2 3">MEX-2019</strain>
        <tissue evidence="2">Muscle</tissue>
    </source>
</reference>
<evidence type="ECO:0000313" key="2">
    <source>
        <dbReference type="EMBL" id="KAK5611037.1"/>
    </source>
</evidence>
<accession>A0AAV9RPT4</accession>
<gene>
    <name evidence="2" type="ORF">CRENBAI_022843</name>
</gene>
<dbReference type="Proteomes" id="UP001311232">
    <property type="component" value="Unassembled WGS sequence"/>
</dbReference>
<comment type="caution">
    <text evidence="2">The sequence shown here is derived from an EMBL/GenBank/DDBJ whole genome shotgun (WGS) entry which is preliminary data.</text>
</comment>
<name>A0AAV9RPT4_9TELE</name>
<keyword evidence="3" id="KW-1185">Reference proteome</keyword>
<dbReference type="EMBL" id="JAHHUM010001507">
    <property type="protein sequence ID" value="KAK5611037.1"/>
    <property type="molecule type" value="Genomic_DNA"/>
</dbReference>
<evidence type="ECO:0000256" key="1">
    <source>
        <dbReference type="SAM" id="MobiDB-lite"/>
    </source>
</evidence>
<feature type="region of interest" description="Disordered" evidence="1">
    <location>
        <begin position="83"/>
        <end position="134"/>
    </location>
</feature>